<feature type="binding site" evidence="1">
    <location>
        <position position="153"/>
    </location>
    <ligand>
        <name>CoA</name>
        <dbReference type="ChEBI" id="CHEBI:57287"/>
    </ligand>
</feature>
<dbReference type="PANTHER" id="PTHR38096">
    <property type="entry name" value="ENTEROBACTIN SYNTHASE COMPONENT D"/>
    <property type="match status" value="1"/>
</dbReference>
<dbReference type="AlphaFoldDB" id="A0A4U0RUC3"/>
<feature type="binding site" evidence="1">
    <location>
        <begin position="87"/>
        <end position="88"/>
    </location>
    <ligand>
        <name>CoA</name>
        <dbReference type="ChEBI" id="CHEBI:57287"/>
    </ligand>
</feature>
<feature type="binding site" evidence="2">
    <location>
        <position position="109"/>
    </location>
    <ligand>
        <name>Mg(2+)</name>
        <dbReference type="ChEBI" id="CHEBI:18420"/>
    </ligand>
</feature>
<evidence type="ECO:0000256" key="1">
    <source>
        <dbReference type="PIRSR" id="PIRSR603542-1"/>
    </source>
</evidence>
<dbReference type="OrthoDB" id="8210607at2"/>
<evidence type="ECO:0000313" key="4">
    <source>
        <dbReference type="EMBL" id="TJZ91994.1"/>
    </source>
</evidence>
<dbReference type="InterPro" id="IPR003542">
    <property type="entry name" value="Enbac_synth_compD-like"/>
</dbReference>
<dbReference type="GO" id="GO:0000287">
    <property type="term" value="F:magnesium ion binding"/>
    <property type="evidence" value="ECO:0007669"/>
    <property type="project" value="InterPro"/>
</dbReference>
<keyword evidence="2" id="KW-0460">Magnesium</keyword>
<dbReference type="Proteomes" id="UP000309747">
    <property type="component" value="Unassembled WGS sequence"/>
</dbReference>
<keyword evidence="5" id="KW-1185">Reference proteome</keyword>
<feature type="binding site" evidence="2">
    <location>
        <position position="111"/>
    </location>
    <ligand>
        <name>Mg(2+)</name>
        <dbReference type="ChEBI" id="CHEBI:18420"/>
    </ligand>
</feature>
<feature type="binding site" evidence="1">
    <location>
        <position position="109"/>
    </location>
    <ligand>
        <name>CoA</name>
        <dbReference type="ChEBI" id="CHEBI:57287"/>
    </ligand>
</feature>
<evidence type="ECO:0000259" key="3">
    <source>
        <dbReference type="Pfam" id="PF17837"/>
    </source>
</evidence>
<dbReference type="PRINTS" id="PR01399">
    <property type="entry name" value="ENTSNTHTASED"/>
</dbReference>
<keyword evidence="4" id="KW-0808">Transferase</keyword>
<dbReference type="GO" id="GO:0005886">
    <property type="term" value="C:plasma membrane"/>
    <property type="evidence" value="ECO:0007669"/>
    <property type="project" value="TreeGrafter"/>
</dbReference>
<comment type="caution">
    <text evidence="4">The sequence shown here is derived from an EMBL/GenBank/DDBJ whole genome shotgun (WGS) entry which is preliminary data.</text>
</comment>
<name>A0A4U0RUC3_9RHOB</name>
<organism evidence="4 5">
    <name type="scientific">Paracoccus gahaiensis</name>
    <dbReference type="NCBI Taxonomy" id="1706839"/>
    <lineage>
        <taxon>Bacteria</taxon>
        <taxon>Pseudomonadati</taxon>
        <taxon>Pseudomonadota</taxon>
        <taxon>Alphaproteobacteria</taxon>
        <taxon>Rhodobacterales</taxon>
        <taxon>Paracoccaceae</taxon>
        <taxon>Paracoccus</taxon>
    </lineage>
</organism>
<sequence length="233" mass="23958">MIPAALHALLPDSVGAALRRIDAPAPPLWPGEAEGMARAIPARLQEFAAGRAAARDALQQAGLAPCSLPTGLDRAPLWPEGAVGSISHAGGWAAAVAARRDAWTGIGLDLEIAAPMPEDMAALVRAPGDDDGGLLPPALSATLVFSLKEAAFKAQFPLTGLWLEPRDVPLTLTPERFHLRVGGVALSGRWARAGAMFASVLLVGAEQGRQLGRLGMDVMARQGAGAGGEAHLA</sequence>
<dbReference type="InterPro" id="IPR041354">
    <property type="entry name" value="4PPT_N"/>
</dbReference>
<dbReference type="SUPFAM" id="SSF56214">
    <property type="entry name" value="4'-phosphopantetheinyl transferase"/>
    <property type="match status" value="1"/>
</dbReference>
<protein>
    <submittedName>
        <fullName evidence="4">4'-phosphopantetheinyl transferase</fullName>
    </submittedName>
</protein>
<reference evidence="4 5" key="1">
    <citation type="submission" date="2019-04" db="EMBL/GenBank/DDBJ databases">
        <authorList>
            <person name="Li J."/>
        </authorList>
    </citation>
    <scope>NUCLEOTIDE SEQUENCE [LARGE SCALE GENOMIC DNA]</scope>
    <source>
        <strain evidence="4 5">KCTC 42687</strain>
    </source>
</reference>
<evidence type="ECO:0000256" key="2">
    <source>
        <dbReference type="PIRSR" id="PIRSR603542-2"/>
    </source>
</evidence>
<accession>A0A4U0RUC3</accession>
<dbReference type="RefSeq" id="WP_136885826.1">
    <property type="nucleotide sequence ID" value="NZ_SUNI01000006.1"/>
</dbReference>
<dbReference type="Pfam" id="PF17837">
    <property type="entry name" value="4PPT_N"/>
    <property type="match status" value="1"/>
</dbReference>
<feature type="binding site" evidence="1">
    <location>
        <position position="43"/>
    </location>
    <ligand>
        <name>CoA</name>
        <dbReference type="ChEBI" id="CHEBI:57287"/>
    </ligand>
</feature>
<keyword evidence="2" id="KW-0479">Metal-binding</keyword>
<dbReference type="GO" id="GO:0008897">
    <property type="term" value="F:holo-[acyl-carrier-protein] synthase activity"/>
    <property type="evidence" value="ECO:0007669"/>
    <property type="project" value="InterPro"/>
</dbReference>
<dbReference type="PANTHER" id="PTHR38096:SF1">
    <property type="entry name" value="ENTEROBACTIN SYNTHASE COMPONENT D"/>
    <property type="match status" value="1"/>
</dbReference>
<proteinExistence type="predicted"/>
<feature type="binding site" evidence="1">
    <location>
        <position position="149"/>
    </location>
    <ligand>
        <name>CoA</name>
        <dbReference type="ChEBI" id="CHEBI:57287"/>
    </ligand>
</feature>
<gene>
    <name evidence="4" type="ORF">FA743_09250</name>
</gene>
<dbReference type="GO" id="GO:0009239">
    <property type="term" value="P:enterobactin biosynthetic process"/>
    <property type="evidence" value="ECO:0007669"/>
    <property type="project" value="InterPro"/>
</dbReference>
<feature type="domain" description="4'-phosphopantetheinyl transferase N-terminal" evidence="3">
    <location>
        <begin position="34"/>
        <end position="98"/>
    </location>
</feature>
<evidence type="ECO:0000313" key="5">
    <source>
        <dbReference type="Proteomes" id="UP000309747"/>
    </source>
</evidence>
<dbReference type="EMBL" id="SUNI01000006">
    <property type="protein sequence ID" value="TJZ91994.1"/>
    <property type="molecule type" value="Genomic_DNA"/>
</dbReference>
<dbReference type="InterPro" id="IPR037143">
    <property type="entry name" value="4-PPantetheinyl_Trfase_dom_sf"/>
</dbReference>
<feature type="binding site" evidence="1">
    <location>
        <position position="163"/>
    </location>
    <ligand>
        <name>CoA</name>
        <dbReference type="ChEBI" id="CHEBI:57287"/>
    </ligand>
</feature>
<feature type="binding site" evidence="1">
    <location>
        <position position="51"/>
    </location>
    <ligand>
        <name>CoA</name>
        <dbReference type="ChEBI" id="CHEBI:57287"/>
    </ligand>
</feature>
<dbReference type="GO" id="GO:0009366">
    <property type="term" value="C:enterobactin synthetase complex"/>
    <property type="evidence" value="ECO:0007669"/>
    <property type="project" value="InterPro"/>
</dbReference>
<comment type="cofactor">
    <cofactor evidence="2">
        <name>Mg(2+)</name>
        <dbReference type="ChEBI" id="CHEBI:18420"/>
    </cofactor>
</comment>